<dbReference type="EMBL" id="JARQZJ010000017">
    <property type="protein sequence ID" value="KAK9873271.1"/>
    <property type="molecule type" value="Genomic_DNA"/>
</dbReference>
<evidence type="ECO:0000313" key="2">
    <source>
        <dbReference type="EMBL" id="KAK9873271.1"/>
    </source>
</evidence>
<dbReference type="AlphaFoldDB" id="A0AAW1TZX1"/>
<keyword evidence="3" id="KW-1185">Reference proteome</keyword>
<feature type="compositionally biased region" description="Basic and acidic residues" evidence="1">
    <location>
        <begin position="90"/>
        <end position="101"/>
    </location>
</feature>
<feature type="region of interest" description="Disordered" evidence="1">
    <location>
        <begin position="90"/>
        <end position="111"/>
    </location>
</feature>
<protein>
    <submittedName>
        <fullName evidence="2">Uncharacterized protein</fullName>
    </submittedName>
</protein>
<proteinExistence type="predicted"/>
<dbReference type="Proteomes" id="UP001431783">
    <property type="component" value="Unassembled WGS sequence"/>
</dbReference>
<comment type="caution">
    <text evidence="2">The sequence shown here is derived from an EMBL/GenBank/DDBJ whole genome shotgun (WGS) entry which is preliminary data.</text>
</comment>
<reference evidence="2 3" key="1">
    <citation type="submission" date="2023-03" db="EMBL/GenBank/DDBJ databases">
        <title>Genome insight into feeding habits of ladybird beetles.</title>
        <authorList>
            <person name="Li H.-S."/>
            <person name="Huang Y.-H."/>
            <person name="Pang H."/>
        </authorList>
    </citation>
    <scope>NUCLEOTIDE SEQUENCE [LARGE SCALE GENOMIC DNA]</scope>
    <source>
        <strain evidence="2">SYSU_2023b</strain>
        <tissue evidence="2">Whole body</tissue>
    </source>
</reference>
<evidence type="ECO:0000313" key="3">
    <source>
        <dbReference type="Proteomes" id="UP001431783"/>
    </source>
</evidence>
<gene>
    <name evidence="2" type="ORF">WA026_021760</name>
</gene>
<name>A0AAW1TZX1_9CUCU</name>
<sequence length="111" mass="12552">MNAYLFTLNASVSDRCTCGEVEDWMHVLFDCVEYADIRERVLGNMTRGRVENLSHLVATVGRFRNFASMLGRCLSEDVCCMNEDRVNVREARTAHPTERNGESASSDSKVK</sequence>
<evidence type="ECO:0000256" key="1">
    <source>
        <dbReference type="SAM" id="MobiDB-lite"/>
    </source>
</evidence>
<organism evidence="2 3">
    <name type="scientific">Henosepilachna vigintioctopunctata</name>
    <dbReference type="NCBI Taxonomy" id="420089"/>
    <lineage>
        <taxon>Eukaryota</taxon>
        <taxon>Metazoa</taxon>
        <taxon>Ecdysozoa</taxon>
        <taxon>Arthropoda</taxon>
        <taxon>Hexapoda</taxon>
        <taxon>Insecta</taxon>
        <taxon>Pterygota</taxon>
        <taxon>Neoptera</taxon>
        <taxon>Endopterygota</taxon>
        <taxon>Coleoptera</taxon>
        <taxon>Polyphaga</taxon>
        <taxon>Cucujiformia</taxon>
        <taxon>Coccinelloidea</taxon>
        <taxon>Coccinellidae</taxon>
        <taxon>Epilachninae</taxon>
        <taxon>Epilachnini</taxon>
        <taxon>Henosepilachna</taxon>
    </lineage>
</organism>
<feature type="compositionally biased region" description="Polar residues" evidence="1">
    <location>
        <begin position="102"/>
        <end position="111"/>
    </location>
</feature>
<accession>A0AAW1TZX1</accession>